<protein>
    <submittedName>
        <fullName evidence="2">DUF3515 family protein</fullName>
    </submittedName>
</protein>
<dbReference type="InterPro" id="IPR021903">
    <property type="entry name" value="DUF3515"/>
</dbReference>
<evidence type="ECO:0000313" key="3">
    <source>
        <dbReference type="Proteomes" id="UP001596496"/>
    </source>
</evidence>
<evidence type="ECO:0000256" key="1">
    <source>
        <dbReference type="SAM" id="SignalP"/>
    </source>
</evidence>
<dbReference type="PROSITE" id="PS51257">
    <property type="entry name" value="PROKAR_LIPOPROTEIN"/>
    <property type="match status" value="1"/>
</dbReference>
<name>A0ABW2P7I7_9ACTN</name>
<organism evidence="2 3">
    <name type="scientific">Sphaerisporangium rhizosphaerae</name>
    <dbReference type="NCBI Taxonomy" id="2269375"/>
    <lineage>
        <taxon>Bacteria</taxon>
        <taxon>Bacillati</taxon>
        <taxon>Actinomycetota</taxon>
        <taxon>Actinomycetes</taxon>
        <taxon>Streptosporangiales</taxon>
        <taxon>Streptosporangiaceae</taxon>
        <taxon>Sphaerisporangium</taxon>
    </lineage>
</organism>
<dbReference type="RefSeq" id="WP_380829480.1">
    <property type="nucleotide sequence ID" value="NZ_JBHTCG010000019.1"/>
</dbReference>
<accession>A0ABW2P7I7</accession>
<dbReference type="Pfam" id="PF12028">
    <property type="entry name" value="DUF3515"/>
    <property type="match status" value="1"/>
</dbReference>
<gene>
    <name evidence="2" type="ORF">ACFQSB_25430</name>
</gene>
<evidence type="ECO:0000313" key="2">
    <source>
        <dbReference type="EMBL" id="MFC7385573.1"/>
    </source>
</evidence>
<sequence>MGRAVVAASCLAALSLTAGCGAAVRVQPPAPQGATAAACASLDGRLPRTLDGAERVPSEPPSPYVAVWGSGEIALRCGVPRPAALDPTEQVPEINGVPWYADPARPSLFTALVHGDYVELTISSRHQAAAVLVDLAAPIKTAFPGH</sequence>
<reference evidence="3" key="1">
    <citation type="journal article" date="2019" name="Int. J. Syst. Evol. Microbiol.">
        <title>The Global Catalogue of Microorganisms (GCM) 10K type strain sequencing project: providing services to taxonomists for standard genome sequencing and annotation.</title>
        <authorList>
            <consortium name="The Broad Institute Genomics Platform"/>
            <consortium name="The Broad Institute Genome Sequencing Center for Infectious Disease"/>
            <person name="Wu L."/>
            <person name="Ma J."/>
        </authorList>
    </citation>
    <scope>NUCLEOTIDE SEQUENCE [LARGE SCALE GENOMIC DNA]</scope>
    <source>
        <strain evidence="3">CECT 7649</strain>
    </source>
</reference>
<keyword evidence="1" id="KW-0732">Signal</keyword>
<dbReference type="Proteomes" id="UP001596496">
    <property type="component" value="Unassembled WGS sequence"/>
</dbReference>
<comment type="caution">
    <text evidence="2">The sequence shown here is derived from an EMBL/GenBank/DDBJ whole genome shotgun (WGS) entry which is preliminary data.</text>
</comment>
<feature type="chain" id="PRO_5046439772" evidence="1">
    <location>
        <begin position="19"/>
        <end position="146"/>
    </location>
</feature>
<proteinExistence type="predicted"/>
<dbReference type="EMBL" id="JBHTCG010000019">
    <property type="protein sequence ID" value="MFC7385573.1"/>
    <property type="molecule type" value="Genomic_DNA"/>
</dbReference>
<feature type="signal peptide" evidence="1">
    <location>
        <begin position="1"/>
        <end position="18"/>
    </location>
</feature>
<keyword evidence="3" id="KW-1185">Reference proteome</keyword>